<name>A0A0C3QIE9_9AGAM</name>
<feature type="non-terminal residue" evidence="2">
    <location>
        <position position="1"/>
    </location>
</feature>
<dbReference type="HOGENOM" id="CLU_2564830_0_0_1"/>
<sequence>HPTTDRRDITGILEASSAQRLPAPLSNQETSLPEPRTGRYPPKSVRYGGGGSRTLYALLPPDPSNSCTPVVELRWNANSSLE</sequence>
<evidence type="ECO:0000313" key="3">
    <source>
        <dbReference type="Proteomes" id="UP000054248"/>
    </source>
</evidence>
<evidence type="ECO:0000313" key="2">
    <source>
        <dbReference type="EMBL" id="KIO25724.1"/>
    </source>
</evidence>
<dbReference type="Proteomes" id="UP000054248">
    <property type="component" value="Unassembled WGS sequence"/>
</dbReference>
<feature type="region of interest" description="Disordered" evidence="1">
    <location>
        <begin position="1"/>
        <end position="49"/>
    </location>
</feature>
<gene>
    <name evidence="2" type="ORF">M407DRAFT_244002</name>
</gene>
<keyword evidence="3" id="KW-1185">Reference proteome</keyword>
<reference evidence="3" key="2">
    <citation type="submission" date="2015-01" db="EMBL/GenBank/DDBJ databases">
        <title>Evolutionary Origins and Diversification of the Mycorrhizal Mutualists.</title>
        <authorList>
            <consortium name="DOE Joint Genome Institute"/>
            <consortium name="Mycorrhizal Genomics Consortium"/>
            <person name="Kohler A."/>
            <person name="Kuo A."/>
            <person name="Nagy L.G."/>
            <person name="Floudas D."/>
            <person name="Copeland A."/>
            <person name="Barry K.W."/>
            <person name="Cichocki N."/>
            <person name="Veneault-Fourrey C."/>
            <person name="LaButti K."/>
            <person name="Lindquist E.A."/>
            <person name="Lipzen A."/>
            <person name="Lundell T."/>
            <person name="Morin E."/>
            <person name="Murat C."/>
            <person name="Riley R."/>
            <person name="Ohm R."/>
            <person name="Sun H."/>
            <person name="Tunlid A."/>
            <person name="Henrissat B."/>
            <person name="Grigoriev I.V."/>
            <person name="Hibbett D.S."/>
            <person name="Martin F."/>
        </authorList>
    </citation>
    <scope>NUCLEOTIDE SEQUENCE [LARGE SCALE GENOMIC DNA]</scope>
    <source>
        <strain evidence="3">MUT 4182</strain>
    </source>
</reference>
<evidence type="ECO:0000256" key="1">
    <source>
        <dbReference type="SAM" id="MobiDB-lite"/>
    </source>
</evidence>
<reference evidence="2 3" key="1">
    <citation type="submission" date="2014-04" db="EMBL/GenBank/DDBJ databases">
        <authorList>
            <consortium name="DOE Joint Genome Institute"/>
            <person name="Kuo A."/>
            <person name="Girlanda M."/>
            <person name="Perotto S."/>
            <person name="Kohler A."/>
            <person name="Nagy L.G."/>
            <person name="Floudas D."/>
            <person name="Copeland A."/>
            <person name="Barry K.W."/>
            <person name="Cichocki N."/>
            <person name="Veneault-Fourrey C."/>
            <person name="LaButti K."/>
            <person name="Lindquist E.A."/>
            <person name="Lipzen A."/>
            <person name="Lundell T."/>
            <person name="Morin E."/>
            <person name="Murat C."/>
            <person name="Sun H."/>
            <person name="Tunlid A."/>
            <person name="Henrissat B."/>
            <person name="Grigoriev I.V."/>
            <person name="Hibbett D.S."/>
            <person name="Martin F."/>
            <person name="Nordberg H.P."/>
            <person name="Cantor M.N."/>
            <person name="Hua S.X."/>
        </authorList>
    </citation>
    <scope>NUCLEOTIDE SEQUENCE [LARGE SCALE GENOMIC DNA]</scope>
    <source>
        <strain evidence="2 3">MUT 4182</strain>
    </source>
</reference>
<dbReference type="EMBL" id="KN823037">
    <property type="protein sequence ID" value="KIO25724.1"/>
    <property type="molecule type" value="Genomic_DNA"/>
</dbReference>
<proteinExistence type="predicted"/>
<accession>A0A0C3QIE9</accession>
<dbReference type="AlphaFoldDB" id="A0A0C3QIE9"/>
<organism evidence="2 3">
    <name type="scientific">Tulasnella calospora MUT 4182</name>
    <dbReference type="NCBI Taxonomy" id="1051891"/>
    <lineage>
        <taxon>Eukaryota</taxon>
        <taxon>Fungi</taxon>
        <taxon>Dikarya</taxon>
        <taxon>Basidiomycota</taxon>
        <taxon>Agaricomycotina</taxon>
        <taxon>Agaricomycetes</taxon>
        <taxon>Cantharellales</taxon>
        <taxon>Tulasnellaceae</taxon>
        <taxon>Tulasnella</taxon>
    </lineage>
</organism>
<protein>
    <submittedName>
        <fullName evidence="2">Uncharacterized protein</fullName>
    </submittedName>
</protein>